<keyword evidence="4 8" id="KW-0812">Transmembrane</keyword>
<evidence type="ECO:0000256" key="1">
    <source>
        <dbReference type="ARBA" id="ARBA00004651"/>
    </source>
</evidence>
<feature type="transmembrane region" description="Helical" evidence="8">
    <location>
        <begin position="28"/>
        <end position="44"/>
    </location>
</feature>
<feature type="transmembrane region" description="Helical" evidence="8">
    <location>
        <begin position="136"/>
        <end position="156"/>
    </location>
</feature>
<evidence type="ECO:0000256" key="2">
    <source>
        <dbReference type="ARBA" id="ARBA00010323"/>
    </source>
</evidence>
<dbReference type="Proteomes" id="UP000759273">
    <property type="component" value="Unassembled WGS sequence"/>
</dbReference>
<feature type="transmembrane region" description="Helical" evidence="8">
    <location>
        <begin position="453"/>
        <end position="478"/>
    </location>
</feature>
<evidence type="ECO:0000256" key="5">
    <source>
        <dbReference type="ARBA" id="ARBA00022989"/>
    </source>
</evidence>
<keyword evidence="6 7" id="KW-0472">Membrane</keyword>
<feature type="transmembrane region" description="Helical" evidence="8">
    <location>
        <begin position="50"/>
        <end position="67"/>
    </location>
</feature>
<dbReference type="GO" id="GO:0042121">
    <property type="term" value="P:alginic acid biosynthetic process"/>
    <property type="evidence" value="ECO:0007669"/>
    <property type="project" value="InterPro"/>
</dbReference>
<dbReference type="InterPro" id="IPR051085">
    <property type="entry name" value="MB_O-acyltransferase"/>
</dbReference>
<dbReference type="PIRSF" id="PIRSF016636">
    <property type="entry name" value="AlgI_DltB"/>
    <property type="match status" value="1"/>
</dbReference>
<dbReference type="PIRSF" id="PIRSF500217">
    <property type="entry name" value="AlgI"/>
    <property type="match status" value="1"/>
</dbReference>
<evidence type="ECO:0000313" key="10">
    <source>
        <dbReference type="Proteomes" id="UP000759273"/>
    </source>
</evidence>
<dbReference type="AlphaFoldDB" id="A0A943DAA7"/>
<gene>
    <name evidence="9" type="ORF">KHY36_04480</name>
</gene>
<accession>A0A943DAA7</accession>
<dbReference type="InterPro" id="IPR004299">
    <property type="entry name" value="MBOAT_fam"/>
</dbReference>
<comment type="similarity">
    <text evidence="2 7">Belongs to the membrane-bound acyltransferase family.</text>
</comment>
<evidence type="ECO:0000256" key="6">
    <source>
        <dbReference type="ARBA" id="ARBA00023136"/>
    </source>
</evidence>
<evidence type="ECO:0000256" key="8">
    <source>
        <dbReference type="SAM" id="Phobius"/>
    </source>
</evidence>
<feature type="transmembrane region" description="Helical" evidence="8">
    <location>
        <begin position="98"/>
        <end position="116"/>
    </location>
</feature>
<feature type="transmembrane region" description="Helical" evidence="8">
    <location>
        <begin position="6"/>
        <end position="23"/>
    </location>
</feature>
<evidence type="ECO:0000256" key="4">
    <source>
        <dbReference type="ARBA" id="ARBA00022692"/>
    </source>
</evidence>
<name>A0A943DAA7_9FIRM</name>
<keyword evidence="5 8" id="KW-1133">Transmembrane helix</keyword>
<dbReference type="PANTHER" id="PTHR13285">
    <property type="entry name" value="ACYLTRANSFERASE"/>
    <property type="match status" value="1"/>
</dbReference>
<dbReference type="InterPro" id="IPR024194">
    <property type="entry name" value="Ac/AlaTfrase_AlgI/DltB"/>
</dbReference>
<evidence type="ECO:0000256" key="7">
    <source>
        <dbReference type="PIRNR" id="PIRNR016636"/>
    </source>
</evidence>
<dbReference type="GO" id="GO:0016746">
    <property type="term" value="F:acyltransferase activity"/>
    <property type="evidence" value="ECO:0007669"/>
    <property type="project" value="UniProtKB-KW"/>
</dbReference>
<dbReference type="GO" id="GO:0005886">
    <property type="term" value="C:plasma membrane"/>
    <property type="evidence" value="ECO:0007669"/>
    <property type="project" value="UniProtKB-SubCell"/>
</dbReference>
<dbReference type="PANTHER" id="PTHR13285:SF18">
    <property type="entry name" value="PROTEIN-CYSTEINE N-PALMITOYLTRANSFERASE RASP"/>
    <property type="match status" value="1"/>
</dbReference>
<evidence type="ECO:0000256" key="3">
    <source>
        <dbReference type="ARBA" id="ARBA00022475"/>
    </source>
</evidence>
<dbReference type="EMBL" id="JAGZGG010000006">
    <property type="protein sequence ID" value="MBS5331770.1"/>
    <property type="molecule type" value="Genomic_DNA"/>
</dbReference>
<comment type="subcellular location">
    <subcellularLocation>
        <location evidence="1">Cell membrane</location>
        <topology evidence="1">Multi-pass membrane protein</topology>
    </subcellularLocation>
</comment>
<dbReference type="Pfam" id="PF03062">
    <property type="entry name" value="MBOAT"/>
    <property type="match status" value="1"/>
</dbReference>
<feature type="transmembrane region" description="Helical" evidence="8">
    <location>
        <begin position="499"/>
        <end position="524"/>
    </location>
</feature>
<organism evidence="9 10">
    <name type="scientific">Subdoligranulum variabile</name>
    <dbReference type="NCBI Taxonomy" id="214851"/>
    <lineage>
        <taxon>Bacteria</taxon>
        <taxon>Bacillati</taxon>
        <taxon>Bacillota</taxon>
        <taxon>Clostridia</taxon>
        <taxon>Eubacteriales</taxon>
        <taxon>Oscillospiraceae</taxon>
        <taxon>Subdoligranulum</taxon>
    </lineage>
</organism>
<feature type="transmembrane region" description="Helical" evidence="8">
    <location>
        <begin position="343"/>
        <end position="361"/>
    </location>
</feature>
<keyword evidence="3 7" id="KW-1003">Cell membrane</keyword>
<keyword evidence="7" id="KW-0808">Transferase</keyword>
<comment type="caution">
    <text evidence="9">The sequence shown here is derived from an EMBL/GenBank/DDBJ whole genome shotgun (WGS) entry which is preliminary data.</text>
</comment>
<reference evidence="9" key="1">
    <citation type="submission" date="2021-02" db="EMBL/GenBank/DDBJ databases">
        <title>Infant gut strain persistence is associated with maternal origin, phylogeny, and functional potential including surface adhesion and iron acquisition.</title>
        <authorList>
            <person name="Lou Y.C."/>
        </authorList>
    </citation>
    <scope>NUCLEOTIDE SEQUENCE</scope>
    <source>
        <strain evidence="9">L3_101_000M1_dasL3_101_000M1_concoct_87</strain>
    </source>
</reference>
<protein>
    <submittedName>
        <fullName evidence="9">MBOAT family protein</fullName>
    </submittedName>
</protein>
<dbReference type="InterPro" id="IPR028362">
    <property type="entry name" value="AlgI"/>
</dbReference>
<proteinExistence type="inferred from homology"/>
<sequence>MELYSLSFVLLVTVGLLLYYTVLRTRQWLCLLGLSLVFFAASGWQDFAFLLFTALTVWGGGLCLAKLDTDAAARRKQPGLPKEEKKAIKAQTTRRKKGVLAGILVVNFLVLGYFKYWSHFAALLSGAWAASTPSALGLVMPLGISFYTFQAVGYLIDCYRGRHPAEKNFARFLLFISFFPQLVQGPINRYGELEPQFMARHTWDWERTKRALFLFAFGAMKKYAISNLTSPTIAAILDVEDASGLTGAMALLAILLYSLQQYADFSGGIDMVLGVAQLYDIQMMPNFRQPYFSTSLGDFWRRWHISLGAWMRDYLFYPFALTKPMQRFGKWATKHGGKHFGRVLPAAVANLLVFAVVGIWHGPEIHYLVWGLYNGAVIALSDLLEPAFKKLNAALHIPTESRAWHLFRILRTFVIVNIGWYFDRNGFMRGLLCLQKTFTDFHFDSLAANAPGAFAAVSGPAWGIVIISTILVFVHSVLKENGRDPYADVQRLPLVVRWALYYLVIFLTLISFICVTDTTGFLYANF</sequence>
<keyword evidence="7" id="KW-0012">Acyltransferase</keyword>
<evidence type="ECO:0000313" key="9">
    <source>
        <dbReference type="EMBL" id="MBS5331770.1"/>
    </source>
</evidence>